<evidence type="ECO:0000313" key="3">
    <source>
        <dbReference type="EMBL" id="PHI32397.1"/>
    </source>
</evidence>
<dbReference type="AlphaFoldDB" id="A0A2C6DT64"/>
<evidence type="ECO:0000313" key="4">
    <source>
        <dbReference type="Proteomes" id="UP000224974"/>
    </source>
</evidence>
<dbReference type="InterPro" id="IPR009057">
    <property type="entry name" value="Homeodomain-like_sf"/>
</dbReference>
<protein>
    <recommendedName>
        <fullName evidence="5">Transposase</fullName>
    </recommendedName>
</protein>
<dbReference type="RefSeq" id="WP_099044302.1">
    <property type="nucleotide sequence ID" value="NZ_PDDX01000001.1"/>
</dbReference>
<dbReference type="Pfam" id="PF01527">
    <property type="entry name" value="HTH_Tnp_1"/>
    <property type="match status" value="1"/>
</dbReference>
<name>A0A2C6DT64_9GAMM</name>
<sequence length="125" mass="14338">MAQITRKKYSKEFKIEAAKLVCEQGFSCVEVARQLNVADQNISRWVIDYEQSRQTECLGERPRSELEAELRRLRAENEELKQQKEILKKATVDSIGQCNNHVKTCSCGGSLDEAYIYNKGKSVCF</sequence>
<organism evidence="3 4">
    <name type="scientific">Budvicia aquatica</name>
    <dbReference type="NCBI Taxonomy" id="82979"/>
    <lineage>
        <taxon>Bacteria</taxon>
        <taxon>Pseudomonadati</taxon>
        <taxon>Pseudomonadota</taxon>
        <taxon>Gammaproteobacteria</taxon>
        <taxon>Enterobacterales</taxon>
        <taxon>Budviciaceae</taxon>
        <taxon>Budvicia</taxon>
    </lineage>
</organism>
<evidence type="ECO:0008006" key="5">
    <source>
        <dbReference type="Google" id="ProtNLM"/>
    </source>
</evidence>
<evidence type="ECO:0000256" key="2">
    <source>
        <dbReference type="SAM" id="Coils"/>
    </source>
</evidence>
<reference evidence="4" key="1">
    <citation type="submission" date="2017-09" db="EMBL/GenBank/DDBJ databases">
        <title>FDA dAtabase for Regulatory Grade micrObial Sequences (FDA-ARGOS): Supporting development and validation of Infectious Disease Dx tests.</title>
        <authorList>
            <person name="Minogue T."/>
            <person name="Wolcott M."/>
            <person name="Wasieloski L."/>
            <person name="Aguilar W."/>
            <person name="Moore D."/>
            <person name="Tallon L."/>
            <person name="Sadzewicz L."/>
            <person name="Ott S."/>
            <person name="Zhao X."/>
            <person name="Nagaraj S."/>
            <person name="Vavikolanu K."/>
            <person name="Aluvathingal J."/>
            <person name="Nadendla S."/>
            <person name="Sichtig H."/>
        </authorList>
    </citation>
    <scope>NUCLEOTIDE SEQUENCE [LARGE SCALE GENOMIC DNA]</scope>
    <source>
        <strain evidence="4">FDAARGOS_387</strain>
    </source>
</reference>
<dbReference type="InterPro" id="IPR002514">
    <property type="entry name" value="Transposase_8"/>
</dbReference>
<comment type="similarity">
    <text evidence="1">Belongs to the transposase 8 family.</text>
</comment>
<comment type="caution">
    <text evidence="3">The sequence shown here is derived from an EMBL/GenBank/DDBJ whole genome shotgun (WGS) entry which is preliminary data.</text>
</comment>
<feature type="coiled-coil region" evidence="2">
    <location>
        <begin position="63"/>
        <end position="93"/>
    </location>
</feature>
<gene>
    <name evidence="3" type="ORF">CRN84_25335</name>
</gene>
<keyword evidence="2" id="KW-0175">Coiled coil</keyword>
<dbReference type="SUPFAM" id="SSF46689">
    <property type="entry name" value="Homeodomain-like"/>
    <property type="match status" value="1"/>
</dbReference>
<keyword evidence="4" id="KW-1185">Reference proteome</keyword>
<dbReference type="Gene3D" id="1.10.10.60">
    <property type="entry name" value="Homeodomain-like"/>
    <property type="match status" value="1"/>
</dbReference>
<dbReference type="OrthoDB" id="9810995at2"/>
<accession>A0A2C6DT64</accession>
<dbReference type="EMBL" id="PDDX01000001">
    <property type="protein sequence ID" value="PHI32397.1"/>
    <property type="molecule type" value="Genomic_DNA"/>
</dbReference>
<proteinExistence type="inferred from homology"/>
<evidence type="ECO:0000256" key="1">
    <source>
        <dbReference type="ARBA" id="ARBA00009964"/>
    </source>
</evidence>
<dbReference type="GO" id="GO:0003677">
    <property type="term" value="F:DNA binding"/>
    <property type="evidence" value="ECO:0007669"/>
    <property type="project" value="InterPro"/>
</dbReference>
<dbReference type="GO" id="GO:0004803">
    <property type="term" value="F:transposase activity"/>
    <property type="evidence" value="ECO:0007669"/>
    <property type="project" value="InterPro"/>
</dbReference>
<dbReference type="GO" id="GO:0006313">
    <property type="term" value="P:DNA transposition"/>
    <property type="evidence" value="ECO:0007669"/>
    <property type="project" value="InterPro"/>
</dbReference>
<dbReference type="Proteomes" id="UP000224974">
    <property type="component" value="Unassembled WGS sequence"/>
</dbReference>